<dbReference type="PANTHER" id="PTHR37461:SF1">
    <property type="entry name" value="ANTI-SIGMA-K FACTOR RSKA"/>
    <property type="match status" value="1"/>
</dbReference>
<keyword evidence="9" id="KW-0175">Coiled coil</keyword>
<keyword evidence="3" id="KW-1003">Cell membrane</keyword>
<feature type="domain" description="Anti-sigma K factor RskA C-terminal" evidence="11">
    <location>
        <begin position="111"/>
        <end position="269"/>
    </location>
</feature>
<evidence type="ECO:0000256" key="6">
    <source>
        <dbReference type="ARBA" id="ARBA00023136"/>
    </source>
</evidence>
<name>A0A7G5GYD2_9BACT</name>
<keyword evidence="13" id="KW-1185">Reference proteome</keyword>
<evidence type="ECO:0000256" key="10">
    <source>
        <dbReference type="SAM" id="Phobius"/>
    </source>
</evidence>
<dbReference type="InterPro" id="IPR051474">
    <property type="entry name" value="Anti-sigma-K/W_factor"/>
</dbReference>
<dbReference type="Gene3D" id="1.10.10.1320">
    <property type="entry name" value="Anti-sigma factor, zinc-finger domain"/>
    <property type="match status" value="1"/>
</dbReference>
<dbReference type="EMBL" id="CP059732">
    <property type="protein sequence ID" value="QMW03874.1"/>
    <property type="molecule type" value="Genomic_DNA"/>
</dbReference>
<comment type="subcellular location">
    <subcellularLocation>
        <location evidence="2">Cell membrane</location>
    </subcellularLocation>
    <subcellularLocation>
        <location evidence="1">Membrane</location>
        <topology evidence="1">Single-pass membrane protein</topology>
    </subcellularLocation>
</comment>
<reference evidence="12 13" key="1">
    <citation type="submission" date="2020-07" db="EMBL/GenBank/DDBJ databases">
        <title>Spirosoma foliorum sp. nov., isolated from the leaves on the Nejang mountain Korea, Republic of.</title>
        <authorList>
            <person name="Ho H."/>
            <person name="Lee Y.-J."/>
            <person name="Nurcahyanto D.-A."/>
            <person name="Kim S.-G."/>
        </authorList>
    </citation>
    <scope>NUCLEOTIDE SEQUENCE [LARGE SCALE GENOMIC DNA]</scope>
    <source>
        <strain evidence="12 13">PL0136</strain>
    </source>
</reference>
<evidence type="ECO:0000256" key="9">
    <source>
        <dbReference type="SAM" id="Coils"/>
    </source>
</evidence>
<evidence type="ECO:0000256" key="1">
    <source>
        <dbReference type="ARBA" id="ARBA00004167"/>
    </source>
</evidence>
<dbReference type="GO" id="GO:0016989">
    <property type="term" value="F:sigma factor antagonist activity"/>
    <property type="evidence" value="ECO:0007669"/>
    <property type="project" value="TreeGrafter"/>
</dbReference>
<accession>A0A7G5GYD2</accession>
<evidence type="ECO:0000256" key="3">
    <source>
        <dbReference type="ARBA" id="ARBA00022475"/>
    </source>
</evidence>
<evidence type="ECO:0000259" key="11">
    <source>
        <dbReference type="Pfam" id="PF10099"/>
    </source>
</evidence>
<dbReference type="RefSeq" id="WP_182461130.1">
    <property type="nucleotide sequence ID" value="NZ_CP059732.1"/>
</dbReference>
<dbReference type="Pfam" id="PF10099">
    <property type="entry name" value="RskA_C"/>
    <property type="match status" value="1"/>
</dbReference>
<evidence type="ECO:0000313" key="12">
    <source>
        <dbReference type="EMBL" id="QMW03874.1"/>
    </source>
</evidence>
<evidence type="ECO:0000313" key="13">
    <source>
        <dbReference type="Proteomes" id="UP000515369"/>
    </source>
</evidence>
<dbReference type="PANTHER" id="PTHR37461">
    <property type="entry name" value="ANTI-SIGMA-K FACTOR RSKA"/>
    <property type="match status" value="1"/>
</dbReference>
<keyword evidence="4 10" id="KW-0812">Transmembrane</keyword>
<dbReference type="GO" id="GO:0006417">
    <property type="term" value="P:regulation of translation"/>
    <property type="evidence" value="ECO:0007669"/>
    <property type="project" value="TreeGrafter"/>
</dbReference>
<protein>
    <recommendedName>
        <fullName evidence="8">Regulator of SigK</fullName>
    </recommendedName>
    <alternativeName>
        <fullName evidence="7">Sigma-K anti-sigma factor RskA</fullName>
    </alternativeName>
</protein>
<keyword evidence="6 10" id="KW-0472">Membrane</keyword>
<feature type="coiled-coil region" evidence="9">
    <location>
        <begin position="138"/>
        <end position="165"/>
    </location>
</feature>
<evidence type="ECO:0000256" key="8">
    <source>
        <dbReference type="ARBA" id="ARBA00030803"/>
    </source>
</evidence>
<dbReference type="InterPro" id="IPR018764">
    <property type="entry name" value="RskA_C"/>
</dbReference>
<evidence type="ECO:0000256" key="5">
    <source>
        <dbReference type="ARBA" id="ARBA00022989"/>
    </source>
</evidence>
<dbReference type="GO" id="GO:0005886">
    <property type="term" value="C:plasma membrane"/>
    <property type="evidence" value="ECO:0007669"/>
    <property type="project" value="UniProtKB-SubCell"/>
</dbReference>
<evidence type="ECO:0000256" key="4">
    <source>
        <dbReference type="ARBA" id="ARBA00022692"/>
    </source>
</evidence>
<dbReference type="Proteomes" id="UP000515369">
    <property type="component" value="Chromosome"/>
</dbReference>
<proteinExistence type="predicted"/>
<evidence type="ECO:0000256" key="7">
    <source>
        <dbReference type="ARBA" id="ARBA00029829"/>
    </source>
</evidence>
<gene>
    <name evidence="12" type="ORF">H3H32_02645</name>
</gene>
<organism evidence="12 13">
    <name type="scientific">Spirosoma foliorum</name>
    <dbReference type="NCBI Taxonomy" id="2710596"/>
    <lineage>
        <taxon>Bacteria</taxon>
        <taxon>Pseudomonadati</taxon>
        <taxon>Bacteroidota</taxon>
        <taxon>Cytophagia</taxon>
        <taxon>Cytophagales</taxon>
        <taxon>Cytophagaceae</taxon>
        <taxon>Spirosoma</taxon>
    </lineage>
</organism>
<evidence type="ECO:0000256" key="2">
    <source>
        <dbReference type="ARBA" id="ARBA00004236"/>
    </source>
</evidence>
<keyword evidence="5 10" id="KW-1133">Transmembrane helix</keyword>
<dbReference type="AlphaFoldDB" id="A0A7G5GYD2"/>
<dbReference type="InterPro" id="IPR041916">
    <property type="entry name" value="Anti_sigma_zinc_sf"/>
</dbReference>
<sequence>MNVTEYIASGVLESYVMGAVSDQERREVECLSSIYPDIRHELDQLSEALENYALLHSVEPPVSVKDKLLQQLNFEKPVVEAEKETIIRPMPVNLAAEGPITTGLAFRTTWVVAASVGLLVLLFSFFLLSQLRTNQKTLAATRATNETLQSEMRQLRENQNQSNQALAMLRQPGLRTIELQGNEKAPQGTMLVLWNSRTHQVAVDVRSLPALPADKQYQLWCMVDGKPVDAGVFEATNGNALMQRLNRSVNRADAFAVTVENRGGSPTPTLSTLLAIATVNA</sequence>
<dbReference type="KEGG" id="sfol:H3H32_02645"/>
<feature type="transmembrane region" description="Helical" evidence="10">
    <location>
        <begin position="110"/>
        <end position="128"/>
    </location>
</feature>